<gene>
    <name evidence="1" type="ORF">LCGC14_1718900</name>
</gene>
<comment type="caution">
    <text evidence="1">The sequence shown here is derived from an EMBL/GenBank/DDBJ whole genome shotgun (WGS) entry which is preliminary data.</text>
</comment>
<dbReference type="AlphaFoldDB" id="A0A0F9HDB3"/>
<sequence>MDKTKLPKKCSSKEIQKFVDDLIKVCVKHNKKFGVVGMNIKAAVKKNRNEVAFFGQCDHLRHINLNINPEEVKYTLNEELVWNEFQTPTFIKSKEKDNDGRN</sequence>
<name>A0A0F9HDB3_9ZZZZ</name>
<accession>A0A0F9HDB3</accession>
<evidence type="ECO:0000313" key="1">
    <source>
        <dbReference type="EMBL" id="KKM13177.1"/>
    </source>
</evidence>
<reference evidence="1" key="1">
    <citation type="journal article" date="2015" name="Nature">
        <title>Complex archaea that bridge the gap between prokaryotes and eukaryotes.</title>
        <authorList>
            <person name="Spang A."/>
            <person name="Saw J.H."/>
            <person name="Jorgensen S.L."/>
            <person name="Zaremba-Niedzwiedzka K."/>
            <person name="Martijn J."/>
            <person name="Lind A.E."/>
            <person name="van Eijk R."/>
            <person name="Schleper C."/>
            <person name="Guy L."/>
            <person name="Ettema T.J."/>
        </authorList>
    </citation>
    <scope>NUCLEOTIDE SEQUENCE</scope>
</reference>
<protein>
    <submittedName>
        <fullName evidence="1">Uncharacterized protein</fullName>
    </submittedName>
</protein>
<dbReference type="EMBL" id="LAZR01015437">
    <property type="protein sequence ID" value="KKM13177.1"/>
    <property type="molecule type" value="Genomic_DNA"/>
</dbReference>
<proteinExistence type="predicted"/>
<organism evidence="1">
    <name type="scientific">marine sediment metagenome</name>
    <dbReference type="NCBI Taxonomy" id="412755"/>
    <lineage>
        <taxon>unclassified sequences</taxon>
        <taxon>metagenomes</taxon>
        <taxon>ecological metagenomes</taxon>
    </lineage>
</organism>